<dbReference type="Proteomes" id="UP000184287">
    <property type="component" value="Unassembled WGS sequence"/>
</dbReference>
<dbReference type="STRING" id="288992.SAMN04488522_103753"/>
<reference evidence="2" key="1">
    <citation type="submission" date="2016-11" db="EMBL/GenBank/DDBJ databases">
        <authorList>
            <person name="Varghese N."/>
            <person name="Submissions S."/>
        </authorList>
    </citation>
    <scope>NUCLEOTIDE SEQUENCE [LARGE SCALE GENOMIC DNA]</scope>
    <source>
        <strain evidence="2">DSM 16990</strain>
    </source>
</reference>
<name>A0A1M5ERK0_9SPHI</name>
<proteinExistence type="predicted"/>
<keyword evidence="2" id="KW-1185">Reference proteome</keyword>
<sequence>MRSLIKNSVLLLLVFAIHTGFAQDRRINISFEFYNDTFNLELDSSFVVSPQSSVSQQYILDSYKKANTGNYRLIADTLLRYKEKHKLNDWLYYQLIRKTAQQISPKKDDYIRYTFYKWFLLVKSGYDARLTTVDNRIIMYIFNDENISEVPYIIIDKKKFMCLNYHDYAQTNFSSLPDNEMVSIAEAKNPFSYKVNRMPDFKPENYSEKKILFSYRHKSYHFNIKLNPEVENIFTNYPGVDFEYYFNIPLSKETYGSIIPTLRKNLEGMSQKKGVDYLMRFTRYAFLYENDDVNFGKEKRLSPEETLFSAYSDCDDRAALFFYLVKEIYDLPMITLLYPTHVTMAVQFEKSVGTTISYNGKEYTICEPTPQLQDLRIGQLNPKLKNVPYQIVYAYQPNPHK</sequence>
<evidence type="ECO:0000313" key="2">
    <source>
        <dbReference type="Proteomes" id="UP000184287"/>
    </source>
</evidence>
<organism evidence="1 2">
    <name type="scientific">Pedobacter caeni</name>
    <dbReference type="NCBI Taxonomy" id="288992"/>
    <lineage>
        <taxon>Bacteria</taxon>
        <taxon>Pseudomonadati</taxon>
        <taxon>Bacteroidota</taxon>
        <taxon>Sphingobacteriia</taxon>
        <taxon>Sphingobacteriales</taxon>
        <taxon>Sphingobacteriaceae</taxon>
        <taxon>Pedobacter</taxon>
    </lineage>
</organism>
<accession>A0A1M5ERK0</accession>
<evidence type="ECO:0000313" key="1">
    <source>
        <dbReference type="EMBL" id="SHF81632.1"/>
    </source>
</evidence>
<gene>
    <name evidence="1" type="ORF">SAMN04488522_103753</name>
</gene>
<protein>
    <recommendedName>
        <fullName evidence="3">Transglutaminase-like superfamily protein</fullName>
    </recommendedName>
</protein>
<dbReference type="AlphaFoldDB" id="A0A1M5ERK0"/>
<dbReference type="EMBL" id="FQUQ01000003">
    <property type="protein sequence ID" value="SHF81632.1"/>
    <property type="molecule type" value="Genomic_DNA"/>
</dbReference>
<evidence type="ECO:0008006" key="3">
    <source>
        <dbReference type="Google" id="ProtNLM"/>
    </source>
</evidence>
<dbReference type="RefSeq" id="WP_234994546.1">
    <property type="nucleotide sequence ID" value="NZ_FQUQ01000003.1"/>
</dbReference>